<dbReference type="EMBL" id="PFAP01000036">
    <property type="protein sequence ID" value="PIR93783.1"/>
    <property type="molecule type" value="Genomic_DNA"/>
</dbReference>
<evidence type="ECO:0000313" key="1">
    <source>
        <dbReference type="EMBL" id="PIR93783.1"/>
    </source>
</evidence>
<dbReference type="SUPFAM" id="SSF53098">
    <property type="entry name" value="Ribonuclease H-like"/>
    <property type="match status" value="1"/>
</dbReference>
<evidence type="ECO:0000313" key="2">
    <source>
        <dbReference type="Proteomes" id="UP000229901"/>
    </source>
</evidence>
<dbReference type="Proteomes" id="UP000229901">
    <property type="component" value="Unassembled WGS sequence"/>
</dbReference>
<accession>A0A2H0V3X4</accession>
<name>A0A2H0V3X4_9BACT</name>
<dbReference type="AlphaFoldDB" id="A0A2H0V3X4"/>
<dbReference type="InterPro" id="IPR012337">
    <property type="entry name" value="RNaseH-like_sf"/>
</dbReference>
<sequence length="94" mass="10907">MPRETFLFLQAKQKLCAVERWSVCLKPSFLVGTMIDNKKSTSMTWTVRKIVSDISIDDLTLDNGIENKNHEQFGIKTYFAAPHSPWQKPHVKRK</sequence>
<proteinExistence type="predicted"/>
<protein>
    <submittedName>
        <fullName evidence="1">Uncharacterized protein</fullName>
    </submittedName>
</protein>
<reference evidence="2" key="1">
    <citation type="submission" date="2017-09" db="EMBL/GenBank/DDBJ databases">
        <title>Depth-based differentiation of microbial function through sediment-hosted aquifers and enrichment of novel symbionts in the deep terrestrial subsurface.</title>
        <authorList>
            <person name="Probst A.J."/>
            <person name="Ladd B."/>
            <person name="Jarett J.K."/>
            <person name="Geller-Mcgrath D.E."/>
            <person name="Sieber C.M.K."/>
            <person name="Emerson J.B."/>
            <person name="Anantharaman K."/>
            <person name="Thomas B.C."/>
            <person name="Malmstrom R."/>
            <person name="Stieglmeier M."/>
            <person name="Klingl A."/>
            <person name="Woyke T."/>
            <person name="Ryan C.M."/>
            <person name="Banfield J.F."/>
        </authorList>
    </citation>
    <scope>NUCLEOTIDE SEQUENCE [LARGE SCALE GENOMIC DNA]</scope>
</reference>
<comment type="caution">
    <text evidence="1">The sequence shown here is derived from an EMBL/GenBank/DDBJ whole genome shotgun (WGS) entry which is preliminary data.</text>
</comment>
<gene>
    <name evidence="1" type="ORF">COT97_04835</name>
</gene>
<organism evidence="1 2">
    <name type="scientific">Candidatus Falkowbacteria bacterium CG10_big_fil_rev_8_21_14_0_10_39_11</name>
    <dbReference type="NCBI Taxonomy" id="1974565"/>
    <lineage>
        <taxon>Bacteria</taxon>
        <taxon>Candidatus Falkowiibacteriota</taxon>
    </lineage>
</organism>